<dbReference type="GO" id="GO:0000287">
    <property type="term" value="F:magnesium ion binding"/>
    <property type="evidence" value="ECO:0007669"/>
    <property type="project" value="InterPro"/>
</dbReference>
<sequence>MKTVRFTVPGAPRGKARARTVRGRGGNSLSYTPEQTVLYENLIKCCYRQEANSMIFNDGQPLKVTIIAYYPIVKSTSKKKKQQMLEDLMFPTKKPDIDNIAKSILDALNKLAYRDDTQVVTLHMEKHYAEDPRVEVEIEEIL</sequence>
<dbReference type="Gene3D" id="3.30.1330.70">
    <property type="entry name" value="Holliday junction resolvase RusA"/>
    <property type="match status" value="1"/>
</dbReference>
<dbReference type="InterPro" id="IPR036614">
    <property type="entry name" value="RusA-like_sf"/>
</dbReference>
<reference evidence="1 2" key="1">
    <citation type="submission" date="2015-09" db="EMBL/GenBank/DDBJ databases">
        <authorList>
            <consortium name="Pathogen Informatics"/>
        </authorList>
    </citation>
    <scope>NUCLEOTIDE SEQUENCE [LARGE SCALE GENOMIC DNA]</scope>
    <source>
        <strain evidence="1 2">2789STDY5608868</strain>
    </source>
</reference>
<dbReference type="EMBL" id="CYXT01000029">
    <property type="protein sequence ID" value="CUN15272.1"/>
    <property type="molecule type" value="Genomic_DNA"/>
</dbReference>
<protein>
    <submittedName>
        <fullName evidence="1">Holliday junction resolvase</fullName>
    </submittedName>
</protein>
<dbReference type="Pfam" id="PF05866">
    <property type="entry name" value="RusA"/>
    <property type="match status" value="1"/>
</dbReference>
<dbReference type="Proteomes" id="UP000095598">
    <property type="component" value="Unassembled WGS sequence"/>
</dbReference>
<gene>
    <name evidence="1" type="ORF">ERS852425_02958</name>
</gene>
<dbReference type="GO" id="GO:0006310">
    <property type="term" value="P:DNA recombination"/>
    <property type="evidence" value="ECO:0007669"/>
    <property type="project" value="InterPro"/>
</dbReference>
<accession>A0A173UJU1</accession>
<dbReference type="GO" id="GO:0006281">
    <property type="term" value="P:DNA repair"/>
    <property type="evidence" value="ECO:0007669"/>
    <property type="project" value="InterPro"/>
</dbReference>
<dbReference type="InterPro" id="IPR008822">
    <property type="entry name" value="Endonuclease_RusA-like"/>
</dbReference>
<dbReference type="RefSeq" id="WP_055259723.1">
    <property type="nucleotide sequence ID" value="NZ_CYXT01000029.1"/>
</dbReference>
<evidence type="ECO:0000313" key="1">
    <source>
        <dbReference type="EMBL" id="CUN15272.1"/>
    </source>
</evidence>
<organism evidence="1 2">
    <name type="scientific">Anaerostipes hadrus</name>
    <dbReference type="NCBI Taxonomy" id="649756"/>
    <lineage>
        <taxon>Bacteria</taxon>
        <taxon>Bacillati</taxon>
        <taxon>Bacillota</taxon>
        <taxon>Clostridia</taxon>
        <taxon>Lachnospirales</taxon>
        <taxon>Lachnospiraceae</taxon>
        <taxon>Anaerostipes</taxon>
    </lineage>
</organism>
<name>A0A173UJU1_ANAHA</name>
<proteinExistence type="predicted"/>
<dbReference type="SUPFAM" id="SSF103084">
    <property type="entry name" value="Holliday junction resolvase RusA"/>
    <property type="match status" value="1"/>
</dbReference>
<dbReference type="AlphaFoldDB" id="A0A173UJU1"/>
<evidence type="ECO:0000313" key="2">
    <source>
        <dbReference type="Proteomes" id="UP000095598"/>
    </source>
</evidence>